<name>A0ABX8V0X6_9BACT</name>
<organism evidence="1 2">
    <name type="scientific">Candidatus Rhabdochlamydia oedothoracis</name>
    <dbReference type="NCBI Taxonomy" id="2720720"/>
    <lineage>
        <taxon>Bacteria</taxon>
        <taxon>Pseudomonadati</taxon>
        <taxon>Chlamydiota</taxon>
        <taxon>Chlamydiia</taxon>
        <taxon>Parachlamydiales</taxon>
        <taxon>Candidatus Rhabdochlamydiaceae</taxon>
        <taxon>Candidatus Rhabdochlamydia</taxon>
    </lineage>
</organism>
<protein>
    <submittedName>
        <fullName evidence="1">Uncharacterized protein</fullName>
    </submittedName>
</protein>
<sequence length="59" mass="6657">MGQIVHGCAKTTEAIRRKIQNSQKSIAKLADELSLNPKTVLKWRKRGFQHDAPMVILIS</sequence>
<evidence type="ECO:0000313" key="1">
    <source>
        <dbReference type="EMBL" id="QYF48791.1"/>
    </source>
</evidence>
<reference evidence="1 2" key="1">
    <citation type="journal article" date="2022" name="bioRxiv">
        <title>Ecology and evolution of chlamydial symbionts of arthropods.</title>
        <authorList>
            <person name="Halter T."/>
            <person name="Koestlbacher S."/>
            <person name="Collingro A."/>
            <person name="Sixt B.S."/>
            <person name="Toenshoff E.R."/>
            <person name="Hendrickx F."/>
            <person name="Kostanjsek R."/>
            <person name="Horn M."/>
        </authorList>
    </citation>
    <scope>NUCLEOTIDE SEQUENCE [LARGE SCALE GENOMIC DNA]</scope>
    <source>
        <strain evidence="1">W744xW776</strain>
    </source>
</reference>
<proteinExistence type="predicted"/>
<dbReference type="Proteomes" id="UP000826014">
    <property type="component" value="Chromosome"/>
</dbReference>
<accession>A0ABX8V0X6</accession>
<dbReference type="EMBL" id="CP075587">
    <property type="protein sequence ID" value="QYF48791.1"/>
    <property type="molecule type" value="Genomic_DNA"/>
</dbReference>
<keyword evidence="2" id="KW-1185">Reference proteome</keyword>
<evidence type="ECO:0000313" key="2">
    <source>
        <dbReference type="Proteomes" id="UP000826014"/>
    </source>
</evidence>
<gene>
    <name evidence="1" type="ORF">RHABOEDO_001007</name>
</gene>